<feature type="region of interest" description="Disordered" evidence="13">
    <location>
        <begin position="56"/>
        <end position="181"/>
    </location>
</feature>
<dbReference type="SMART" id="SM00490">
    <property type="entry name" value="HELICc"/>
    <property type="match status" value="1"/>
</dbReference>
<feature type="compositionally biased region" description="Basic and acidic residues" evidence="13">
    <location>
        <begin position="661"/>
        <end position="675"/>
    </location>
</feature>
<dbReference type="SMART" id="SM00487">
    <property type="entry name" value="DEXDc"/>
    <property type="match status" value="1"/>
</dbReference>
<dbReference type="GO" id="GO:0016787">
    <property type="term" value="F:hydrolase activity"/>
    <property type="evidence" value="ECO:0007669"/>
    <property type="project" value="UniProtKB-KW"/>
</dbReference>
<evidence type="ECO:0000256" key="5">
    <source>
        <dbReference type="ARBA" id="ARBA00022806"/>
    </source>
</evidence>
<keyword evidence="7" id="KW-0238">DNA-binding</keyword>
<evidence type="ECO:0000256" key="2">
    <source>
        <dbReference type="ARBA" id="ARBA00005446"/>
    </source>
</evidence>
<dbReference type="GO" id="GO:0009378">
    <property type="term" value="F:four-way junction helicase activity"/>
    <property type="evidence" value="ECO:0007669"/>
    <property type="project" value="TreeGrafter"/>
</dbReference>
<evidence type="ECO:0000256" key="1">
    <source>
        <dbReference type="ARBA" id="ARBA00004123"/>
    </source>
</evidence>
<name>L5KK85_PTEAL</name>
<feature type="compositionally biased region" description="Low complexity" evidence="13">
    <location>
        <begin position="155"/>
        <end position="177"/>
    </location>
</feature>
<dbReference type="CDD" id="cd18018">
    <property type="entry name" value="DEXHc_RecQ4-like"/>
    <property type="match status" value="1"/>
</dbReference>
<dbReference type="GO" id="GO:0043138">
    <property type="term" value="F:3'-5' DNA helicase activity"/>
    <property type="evidence" value="ECO:0007669"/>
    <property type="project" value="UniProtKB-EC"/>
</dbReference>
<dbReference type="InterPro" id="IPR001650">
    <property type="entry name" value="Helicase_C-like"/>
</dbReference>
<evidence type="ECO:0000256" key="12">
    <source>
        <dbReference type="ARBA" id="ARBA00049360"/>
    </source>
</evidence>
<dbReference type="GO" id="GO:0000723">
    <property type="term" value="P:telomere maintenance"/>
    <property type="evidence" value="ECO:0007669"/>
    <property type="project" value="TreeGrafter"/>
</dbReference>
<sequence>MPSTGPPDAGVTTVSPQVSDVPSQPPRPQLRPGRLQQLQASLSLRLGSLNPDWLQRCHSGAPDFLGTPEVCQPVLGTEKPQPQTSGVLGPSTGPGEPLQGPEAPALPAARVSAGSPPLGSSQSKKRRREGELEESPAQAQQNSGHAGSLPGGAGAAALSGHGPGAPVQAQPPASPTARRPAVCDRGNYVRLNMKWKRYVRGPALRGHLLRKQKEDGKGEDGVHTLPTLEEVAQRMGTAYSQLSETPAEVFQALKQLGHQAFRPGQERAVMQVLSGMSTLLVLPTGAGKSLCYQLPALLYARRSPCLTLVISPLLSLMDDQVSGLPPGLKAACVHSGMNRKQRNSALQKARAAQVHVLMLSPEALVGAGAGGPACLAQLPPVAFACIDEAHCLSQWSHNFRPCYLRICKVLREHLGVCCFLGLTATATHSTALDVAQHLGVAKEHVLRGPVIIPPNLYLSVSMDRDPDQALVTLLQSDRFRFLDSVIIYCNRREDTERVSALLRTCLREAWAPGPRGRVLEAVAEAYHAGMCSRARQRVQQAFMEGRLRVVVATVAFGMGLDRPDVRAVLHLGLPPSFESYVQAVGRAGRDGQPAHCHLFLQPQGEDLWELRRHVHANATDFLAVKKLVQRAFPPCACPRQLSGQEGGESQDKHSASAFVTESRREDKQPGNEHTVRCPGHKRALPVQPTVQALDLPEEVIETLLCYLELHPQHWLELLAPTHARCHLHCPGGPTQLHALARRCPPLAVYLAKQPPEQMGRGSCAVEFDVVELVDSMGWALGPVRQALRQLQWDPEARTGVPRGTGVTVEFRELALHLHSPGDLTVQEKDQICDFLYGRVQAREREALACLNRTFQAFRSMALPNCGPFLEQPDEEHSARLKALLSQYFEEDGLGGSGDEQGPEPEQARDWEVQIRRDIRHFLSSWPEQQFSGRAVARIFHGIGSPCYPAQVYGRDRRFWRKYLHLNFHALMQLATEEVLLWGR</sequence>
<accession>L5KK85</accession>
<keyword evidence="9" id="KW-0539">Nucleus</keyword>
<organism evidence="16 17">
    <name type="scientific">Pteropus alecto</name>
    <name type="common">Black flying fox</name>
    <dbReference type="NCBI Taxonomy" id="9402"/>
    <lineage>
        <taxon>Eukaryota</taxon>
        <taxon>Metazoa</taxon>
        <taxon>Chordata</taxon>
        <taxon>Craniata</taxon>
        <taxon>Vertebrata</taxon>
        <taxon>Euteleostomi</taxon>
        <taxon>Mammalia</taxon>
        <taxon>Eutheria</taxon>
        <taxon>Laurasiatheria</taxon>
        <taxon>Chiroptera</taxon>
        <taxon>Yinpterochiroptera</taxon>
        <taxon>Pteropodoidea</taxon>
        <taxon>Pteropodidae</taxon>
        <taxon>Pteropodinae</taxon>
        <taxon>Pteropus</taxon>
    </lineage>
</organism>
<keyword evidence="8" id="KW-0413">Isomerase</keyword>
<proteinExistence type="inferred from homology"/>
<dbReference type="GO" id="GO:0005737">
    <property type="term" value="C:cytoplasm"/>
    <property type="evidence" value="ECO:0007669"/>
    <property type="project" value="TreeGrafter"/>
</dbReference>
<dbReference type="GO" id="GO:0005634">
    <property type="term" value="C:nucleus"/>
    <property type="evidence" value="ECO:0007669"/>
    <property type="project" value="UniProtKB-SubCell"/>
</dbReference>
<comment type="catalytic activity">
    <reaction evidence="12">
        <text>ATP + H2O = ADP + phosphate + H(+)</text>
        <dbReference type="Rhea" id="RHEA:13065"/>
        <dbReference type="ChEBI" id="CHEBI:15377"/>
        <dbReference type="ChEBI" id="CHEBI:15378"/>
        <dbReference type="ChEBI" id="CHEBI:30616"/>
        <dbReference type="ChEBI" id="CHEBI:43474"/>
        <dbReference type="ChEBI" id="CHEBI:456216"/>
    </reaction>
</comment>
<evidence type="ECO:0000256" key="10">
    <source>
        <dbReference type="ARBA" id="ARBA00034617"/>
    </source>
</evidence>
<dbReference type="STRING" id="9402.L5KK85"/>
<dbReference type="GO" id="GO:0003677">
    <property type="term" value="F:DNA binding"/>
    <property type="evidence" value="ECO:0007669"/>
    <property type="project" value="UniProtKB-KW"/>
</dbReference>
<dbReference type="GO" id="GO:0000724">
    <property type="term" value="P:double-strand break repair via homologous recombination"/>
    <property type="evidence" value="ECO:0007669"/>
    <property type="project" value="TreeGrafter"/>
</dbReference>
<keyword evidence="4" id="KW-0378">Hydrolase</keyword>
<keyword evidence="6" id="KW-0067">ATP-binding</keyword>
<evidence type="ECO:0000256" key="11">
    <source>
        <dbReference type="ARBA" id="ARBA00034808"/>
    </source>
</evidence>
<dbReference type="PROSITE" id="PS51194">
    <property type="entry name" value="HELICASE_CTER"/>
    <property type="match status" value="1"/>
</dbReference>
<dbReference type="GO" id="GO:0005694">
    <property type="term" value="C:chromosome"/>
    <property type="evidence" value="ECO:0007669"/>
    <property type="project" value="TreeGrafter"/>
</dbReference>
<comment type="catalytic activity">
    <reaction evidence="10">
        <text>Couples ATP hydrolysis with the unwinding of duplex DNA by translocating in the 3'-5' direction.</text>
        <dbReference type="EC" id="5.6.2.4"/>
    </reaction>
</comment>
<keyword evidence="3" id="KW-0547">Nucleotide-binding</keyword>
<dbReference type="Gene3D" id="3.40.50.300">
    <property type="entry name" value="P-loop containing nucleotide triphosphate hydrolases"/>
    <property type="match status" value="2"/>
</dbReference>
<evidence type="ECO:0000313" key="17">
    <source>
        <dbReference type="Proteomes" id="UP000010552"/>
    </source>
</evidence>
<dbReference type="AlphaFoldDB" id="L5KK85"/>
<dbReference type="EMBL" id="KB030670">
    <property type="protein sequence ID" value="ELK11762.1"/>
    <property type="molecule type" value="Genomic_DNA"/>
</dbReference>
<dbReference type="Proteomes" id="UP000010552">
    <property type="component" value="Unassembled WGS sequence"/>
</dbReference>
<feature type="domain" description="Helicase ATP-binding" evidence="14">
    <location>
        <begin position="269"/>
        <end position="444"/>
    </location>
</feature>
<dbReference type="InterPro" id="IPR027417">
    <property type="entry name" value="P-loop_NTPase"/>
</dbReference>
<evidence type="ECO:0000256" key="6">
    <source>
        <dbReference type="ARBA" id="ARBA00022840"/>
    </source>
</evidence>
<evidence type="ECO:0000313" key="16">
    <source>
        <dbReference type="EMBL" id="ELK11762.1"/>
    </source>
</evidence>
<dbReference type="eggNOG" id="KOG0351">
    <property type="taxonomic scope" value="Eukaryota"/>
</dbReference>
<evidence type="ECO:0000259" key="14">
    <source>
        <dbReference type="PROSITE" id="PS51192"/>
    </source>
</evidence>
<dbReference type="PROSITE" id="PS51192">
    <property type="entry name" value="HELICASE_ATP_BIND_1"/>
    <property type="match status" value="1"/>
</dbReference>
<evidence type="ECO:0000256" key="9">
    <source>
        <dbReference type="ARBA" id="ARBA00023242"/>
    </source>
</evidence>
<feature type="region of interest" description="Disordered" evidence="13">
    <location>
        <begin position="641"/>
        <end position="679"/>
    </location>
</feature>
<comment type="subcellular location">
    <subcellularLocation>
        <location evidence="1">Nucleus</location>
    </subcellularLocation>
</comment>
<keyword evidence="17" id="KW-1185">Reference proteome</keyword>
<dbReference type="CDD" id="cd18794">
    <property type="entry name" value="SF2_C_RecQ"/>
    <property type="match status" value="1"/>
</dbReference>
<gene>
    <name evidence="16" type="ORF">PAL_GLEAN10010509</name>
</gene>
<evidence type="ECO:0000256" key="7">
    <source>
        <dbReference type="ARBA" id="ARBA00023125"/>
    </source>
</evidence>
<dbReference type="GO" id="GO:0005524">
    <property type="term" value="F:ATP binding"/>
    <property type="evidence" value="ECO:0007669"/>
    <property type="project" value="UniProtKB-KW"/>
</dbReference>
<dbReference type="Pfam" id="PF00271">
    <property type="entry name" value="Helicase_C"/>
    <property type="match status" value="1"/>
</dbReference>
<dbReference type="FunFam" id="3.40.50.300:FF:000772">
    <property type="entry name" value="ATP-dependent DNA helicase Q4"/>
    <property type="match status" value="1"/>
</dbReference>
<feature type="domain" description="Helicase C-terminal" evidence="15">
    <location>
        <begin position="465"/>
        <end position="633"/>
    </location>
</feature>
<dbReference type="InterPro" id="IPR011545">
    <property type="entry name" value="DEAD/DEAH_box_helicase_dom"/>
</dbReference>
<evidence type="ECO:0000259" key="15">
    <source>
        <dbReference type="PROSITE" id="PS51194"/>
    </source>
</evidence>
<evidence type="ECO:0000256" key="3">
    <source>
        <dbReference type="ARBA" id="ARBA00022741"/>
    </source>
</evidence>
<keyword evidence="5 16" id="KW-0347">Helicase</keyword>
<dbReference type="FunFam" id="3.40.50.300:FF:001084">
    <property type="entry name" value="RecQ like helicase 4"/>
    <property type="match status" value="1"/>
</dbReference>
<protein>
    <recommendedName>
        <fullName evidence="11">DNA 3'-5' helicase</fullName>
        <ecNumber evidence="11">5.6.2.4</ecNumber>
    </recommendedName>
</protein>
<evidence type="ECO:0000256" key="8">
    <source>
        <dbReference type="ARBA" id="ARBA00023235"/>
    </source>
</evidence>
<dbReference type="InterPro" id="IPR004589">
    <property type="entry name" value="DNA_helicase_ATP-dep_RecQ"/>
</dbReference>
<evidence type="ECO:0000256" key="13">
    <source>
        <dbReference type="SAM" id="MobiDB-lite"/>
    </source>
</evidence>
<dbReference type="InParanoid" id="L5KK85"/>
<feature type="region of interest" description="Disordered" evidence="13">
    <location>
        <begin position="1"/>
        <end position="34"/>
    </location>
</feature>
<comment type="similarity">
    <text evidence="2">Belongs to the helicase family. RecQ subfamily.</text>
</comment>
<dbReference type="PANTHER" id="PTHR13710:SF108">
    <property type="entry name" value="ATP-DEPENDENT DNA HELICASE Q4"/>
    <property type="match status" value="1"/>
</dbReference>
<evidence type="ECO:0000256" key="4">
    <source>
        <dbReference type="ARBA" id="ARBA00022801"/>
    </source>
</evidence>
<dbReference type="InterPro" id="IPR014001">
    <property type="entry name" value="Helicase_ATP-bd"/>
</dbReference>
<dbReference type="SUPFAM" id="SSF52540">
    <property type="entry name" value="P-loop containing nucleoside triphosphate hydrolases"/>
    <property type="match status" value="1"/>
</dbReference>
<dbReference type="EC" id="5.6.2.4" evidence="11"/>
<dbReference type="NCBIfam" id="TIGR00614">
    <property type="entry name" value="recQ_fam"/>
    <property type="match status" value="1"/>
</dbReference>
<dbReference type="PANTHER" id="PTHR13710">
    <property type="entry name" value="DNA HELICASE RECQ FAMILY MEMBER"/>
    <property type="match status" value="1"/>
</dbReference>
<reference evidence="17" key="1">
    <citation type="journal article" date="2013" name="Science">
        <title>Comparative analysis of bat genomes provides insight into the evolution of flight and immunity.</title>
        <authorList>
            <person name="Zhang G."/>
            <person name="Cowled C."/>
            <person name="Shi Z."/>
            <person name="Huang Z."/>
            <person name="Bishop-Lilly K.A."/>
            <person name="Fang X."/>
            <person name="Wynne J.W."/>
            <person name="Xiong Z."/>
            <person name="Baker M.L."/>
            <person name="Zhao W."/>
            <person name="Tachedjian M."/>
            <person name="Zhu Y."/>
            <person name="Zhou P."/>
            <person name="Jiang X."/>
            <person name="Ng J."/>
            <person name="Yang L."/>
            <person name="Wu L."/>
            <person name="Xiao J."/>
            <person name="Feng Y."/>
            <person name="Chen Y."/>
            <person name="Sun X."/>
            <person name="Zhang Y."/>
            <person name="Marsh G.A."/>
            <person name="Crameri G."/>
            <person name="Broder C.C."/>
            <person name="Frey K.G."/>
            <person name="Wang L.F."/>
            <person name="Wang J."/>
        </authorList>
    </citation>
    <scope>NUCLEOTIDE SEQUENCE [LARGE SCALE GENOMIC DNA]</scope>
</reference>
<dbReference type="Pfam" id="PF00270">
    <property type="entry name" value="DEAD"/>
    <property type="match status" value="1"/>
</dbReference>